<feature type="domain" description="Zinc knuckle" evidence="2">
    <location>
        <begin position="994"/>
        <end position="1010"/>
    </location>
</feature>
<keyword evidence="4" id="KW-1185">Reference proteome</keyword>
<reference evidence="3 4" key="1">
    <citation type="submission" date="2024-03" db="EMBL/GenBank/DDBJ databases">
        <title>Aureococcus anophagefferens CCMP1851 and Kratosvirus quantuckense: Draft genome of a second virus-susceptible host strain in the model system.</title>
        <authorList>
            <person name="Chase E."/>
            <person name="Truchon A.R."/>
            <person name="Schepens W."/>
            <person name="Wilhelm S.W."/>
        </authorList>
    </citation>
    <scope>NUCLEOTIDE SEQUENCE [LARGE SCALE GENOMIC DNA]</scope>
    <source>
        <strain evidence="3 4">CCMP1851</strain>
    </source>
</reference>
<feature type="coiled-coil region" evidence="1">
    <location>
        <begin position="780"/>
        <end position="839"/>
    </location>
</feature>
<protein>
    <recommendedName>
        <fullName evidence="2">Zinc knuckle domain-containing protein</fullName>
    </recommendedName>
</protein>
<comment type="caution">
    <text evidence="3">The sequence shown here is derived from an EMBL/GenBank/DDBJ whole genome shotgun (WGS) entry which is preliminary data.</text>
</comment>
<evidence type="ECO:0000313" key="4">
    <source>
        <dbReference type="Proteomes" id="UP001363151"/>
    </source>
</evidence>
<organism evidence="3 4">
    <name type="scientific">Aureococcus anophagefferens</name>
    <name type="common">Harmful bloom alga</name>
    <dbReference type="NCBI Taxonomy" id="44056"/>
    <lineage>
        <taxon>Eukaryota</taxon>
        <taxon>Sar</taxon>
        <taxon>Stramenopiles</taxon>
        <taxon>Ochrophyta</taxon>
        <taxon>Pelagophyceae</taxon>
        <taxon>Pelagomonadales</taxon>
        <taxon>Pelagomonadaceae</taxon>
        <taxon>Aureococcus</taxon>
    </lineage>
</organism>
<sequence>MAKRTRGNADAIERVTEALNEYAGHLLCTSSRVSDTGKGRWAPQAIGVAEELWNKHAAAIKKLQQFTRVGKADAPTKGIFNGGTWFYWGEAPVDLCYMPGRDKHVDTVDVAAYLGVARSLPPPKTRARADHYNRNHKGVTVEDAAPMELVEEAVEEPVEAAPSDDEVAAAMAPKTPKTRARYAAPPLAEQLPLTAALLGRNKRLRTATPDLKKRTHKDDEMTTRLLATDECIRTNNKVDTGDPDQAASMLHTLASHYDCHLQLMQLGGKGKYLTARDLMSYRFKLKLRMERLMPLVKGLAKDDMACKWDDFTAFYEGLPYEEPQMLKALCGVDLDGGAARMVAYDQVLVRLLESRVAHEHDMFNFGFLDADGKPYWLSSFGADKANANATTAIELGLARCHNFKRHLNAPWAAIVTYMGAHDEGLRELRTWLTEATKPMAKLCKDGLQFRCPGESVCNACEYPSKSPGRASIARPPAGRAGVKLVDGRHDVDHKMALVADQLWSRGAKGFKVACCQVCGYNSAENHDGDDAAAERPNYELADTLKANDSFFAYYAEWEKDTGDVTFEKSRFYSAFQAEYPGRVGPDMFPFIPPLACVDDPVHLGLSLCAKGARDDDGRRLRRAARVARRIEYALADFSDYHKRVRNAEAGAAAPMGELIENYVKPLKVARLKLEAEDLNIDSTGSKEELKHRVLGKLKERAASLDPAALVFGDRLTYAASVAEVTLGDAARHCAAYKVTGAQLTAIIGKRLKLIGREVRILFNTHNLLIRAMDPSSTLISENLDAAIKVKESEMDELTRQIKGMEEDRHGGAMDKDEAIEEATAKLDDMIDELDLMIVDQGTVNRGELPLDPLLARYGEYWRLLVAAIKPWVAPPATRPEKFAALEGNEARVQEFFTLHRALGFKEKSSYLHGLEKHSTERIKFFEKHFPGHPPQECHCQVQEHANKLVKNEIAPFIGSLRKPCLKNSFFYVIREWSIRLLHFPETIHVRRLEKCGACGAFGHRRSSRICVKFMDYLKLCRERLIQKARDVVADLSAADE</sequence>
<evidence type="ECO:0000259" key="2">
    <source>
        <dbReference type="Pfam" id="PF15288"/>
    </source>
</evidence>
<keyword evidence="1" id="KW-0175">Coiled coil</keyword>
<dbReference type="EMBL" id="JBBJCI010000177">
    <property type="protein sequence ID" value="KAK7241591.1"/>
    <property type="molecule type" value="Genomic_DNA"/>
</dbReference>
<dbReference type="Proteomes" id="UP001363151">
    <property type="component" value="Unassembled WGS sequence"/>
</dbReference>
<evidence type="ECO:0000256" key="1">
    <source>
        <dbReference type="SAM" id="Coils"/>
    </source>
</evidence>
<proteinExistence type="predicted"/>
<dbReference type="Pfam" id="PF15288">
    <property type="entry name" value="zf-CCHC_6"/>
    <property type="match status" value="1"/>
</dbReference>
<name>A0ABR1FZT0_AURAN</name>
<dbReference type="InterPro" id="IPR041670">
    <property type="entry name" value="Znf-CCHC_6"/>
</dbReference>
<gene>
    <name evidence="3" type="ORF">SO694_00171056</name>
</gene>
<accession>A0ABR1FZT0</accession>
<evidence type="ECO:0000313" key="3">
    <source>
        <dbReference type="EMBL" id="KAK7241591.1"/>
    </source>
</evidence>